<evidence type="ECO:0000313" key="1">
    <source>
        <dbReference type="EMBL" id="KAG1823966.1"/>
    </source>
</evidence>
<proteinExistence type="predicted"/>
<comment type="caution">
    <text evidence="1">The sequence shown here is derived from an EMBL/GenBank/DDBJ whole genome shotgun (WGS) entry which is preliminary data.</text>
</comment>
<reference evidence="1" key="1">
    <citation type="journal article" date="2020" name="New Phytol.">
        <title>Comparative genomics reveals dynamic genome evolution in host specialist ectomycorrhizal fungi.</title>
        <authorList>
            <person name="Lofgren L.A."/>
            <person name="Nguyen N.H."/>
            <person name="Vilgalys R."/>
            <person name="Ruytinx J."/>
            <person name="Liao H.L."/>
            <person name="Branco S."/>
            <person name="Kuo A."/>
            <person name="LaButti K."/>
            <person name="Lipzen A."/>
            <person name="Andreopoulos W."/>
            <person name="Pangilinan J."/>
            <person name="Riley R."/>
            <person name="Hundley H."/>
            <person name="Na H."/>
            <person name="Barry K."/>
            <person name="Grigoriev I.V."/>
            <person name="Stajich J.E."/>
            <person name="Kennedy P.G."/>
        </authorList>
    </citation>
    <scope>NUCLEOTIDE SEQUENCE</scope>
    <source>
        <strain evidence="1">MN1</strain>
    </source>
</reference>
<accession>A0A9P7JIK2</accession>
<dbReference type="RefSeq" id="XP_041198026.1">
    <property type="nucleotide sequence ID" value="XM_041332463.1"/>
</dbReference>
<name>A0A9P7JIK2_9AGAM</name>
<protein>
    <submittedName>
        <fullName evidence="1">Uncharacterized protein</fullName>
    </submittedName>
</protein>
<dbReference type="GeneID" id="64626480"/>
<sequence>MKMILLRSQVVWMQAWYIITEAHQCKRICNLESRWVMMSDSNILIRTRCPWVLPSEHRPSSSRGAIAGGAAMAHDGEVHAGEANAGEVHGGEASAGEVCAGEASAGDAHAGEAVRKVYMWDSTC</sequence>
<gene>
    <name evidence="1" type="ORF">BJ212DRAFT_1296478</name>
</gene>
<organism evidence="1 2">
    <name type="scientific">Suillus subaureus</name>
    <dbReference type="NCBI Taxonomy" id="48587"/>
    <lineage>
        <taxon>Eukaryota</taxon>
        <taxon>Fungi</taxon>
        <taxon>Dikarya</taxon>
        <taxon>Basidiomycota</taxon>
        <taxon>Agaricomycotina</taxon>
        <taxon>Agaricomycetes</taxon>
        <taxon>Agaricomycetidae</taxon>
        <taxon>Boletales</taxon>
        <taxon>Suillineae</taxon>
        <taxon>Suillaceae</taxon>
        <taxon>Suillus</taxon>
    </lineage>
</organism>
<dbReference type="Proteomes" id="UP000807769">
    <property type="component" value="Unassembled WGS sequence"/>
</dbReference>
<dbReference type="EMBL" id="JABBWG010000004">
    <property type="protein sequence ID" value="KAG1823966.1"/>
    <property type="molecule type" value="Genomic_DNA"/>
</dbReference>
<evidence type="ECO:0000313" key="2">
    <source>
        <dbReference type="Proteomes" id="UP000807769"/>
    </source>
</evidence>
<keyword evidence="2" id="KW-1185">Reference proteome</keyword>
<dbReference type="AlphaFoldDB" id="A0A9P7JIK2"/>